<evidence type="ECO:0000256" key="1">
    <source>
        <dbReference type="ARBA" id="ARBA00023284"/>
    </source>
</evidence>
<organism evidence="4 5">
    <name type="scientific">Carboxylicivirga mesophila</name>
    <dbReference type="NCBI Taxonomy" id="1166478"/>
    <lineage>
        <taxon>Bacteria</taxon>
        <taxon>Pseudomonadati</taxon>
        <taxon>Bacteroidota</taxon>
        <taxon>Bacteroidia</taxon>
        <taxon>Marinilabiliales</taxon>
        <taxon>Marinilabiliaceae</taxon>
        <taxon>Carboxylicivirga</taxon>
    </lineage>
</organism>
<sequence>MKYLMIAVLLFLSLEICTAQDKEGVRFLEIGFEQAFEQARQEGKQVFVNYSTKGCAPCKMMDMSVYTNTGIAEKMNEKLICIKLDPIKNKSLEKLAREVHQIKGFPTMLFFESNGELMSKAVGGKSVEEFNLILDEVLKKQL</sequence>
<dbReference type="Pfam" id="PF03190">
    <property type="entry name" value="Thioredox_DsbH"/>
    <property type="match status" value="1"/>
</dbReference>
<proteinExistence type="predicted"/>
<evidence type="ECO:0000313" key="5">
    <source>
        <dbReference type="Proteomes" id="UP000721861"/>
    </source>
</evidence>
<dbReference type="Gene3D" id="3.40.30.10">
    <property type="entry name" value="Glutaredoxin"/>
    <property type="match status" value="1"/>
</dbReference>
<gene>
    <name evidence="4" type="ORF">KEM09_03525</name>
</gene>
<dbReference type="RefSeq" id="WP_212225613.1">
    <property type="nucleotide sequence ID" value="NZ_JAGUCN010000002.1"/>
</dbReference>
<reference evidence="4 5" key="1">
    <citation type="journal article" date="2014" name="Int. J. Syst. Evol. Microbiol.">
        <title>Carboxylicivirga gen. nov. in the family Marinilabiliaceae with two novel species, Carboxylicivirga mesophila sp. nov. and Carboxylicivirga taeanensis sp. nov., and reclassification of Cytophaga fermentans as Saccharicrinis fermentans gen. nov., comb. nov.</title>
        <authorList>
            <person name="Yang S.H."/>
            <person name="Seo H.S."/>
            <person name="Woo J.H."/>
            <person name="Oh H.M."/>
            <person name="Jang H."/>
            <person name="Lee J.H."/>
            <person name="Kim S.J."/>
            <person name="Kwon K.K."/>
        </authorList>
    </citation>
    <scope>NUCLEOTIDE SEQUENCE [LARGE SCALE GENOMIC DNA]</scope>
    <source>
        <strain evidence="4 5">JCM 18290</strain>
    </source>
</reference>
<evidence type="ECO:0000313" key="4">
    <source>
        <dbReference type="EMBL" id="MBS2210453.1"/>
    </source>
</evidence>
<keyword evidence="5" id="KW-1185">Reference proteome</keyword>
<dbReference type="InterPro" id="IPR036249">
    <property type="entry name" value="Thioredoxin-like_sf"/>
</dbReference>
<evidence type="ECO:0000256" key="2">
    <source>
        <dbReference type="SAM" id="SignalP"/>
    </source>
</evidence>
<feature type="domain" description="Thioredoxin" evidence="3">
    <location>
        <begin position="8"/>
        <end position="139"/>
    </location>
</feature>
<accession>A0ABS5K7V5</accession>
<dbReference type="PROSITE" id="PS00194">
    <property type="entry name" value="THIOREDOXIN_1"/>
    <property type="match status" value="1"/>
</dbReference>
<protein>
    <submittedName>
        <fullName evidence="4">DUF255 domain-containing protein</fullName>
    </submittedName>
</protein>
<dbReference type="PROSITE" id="PS51352">
    <property type="entry name" value="THIOREDOXIN_2"/>
    <property type="match status" value="1"/>
</dbReference>
<dbReference type="Proteomes" id="UP000721861">
    <property type="component" value="Unassembled WGS sequence"/>
</dbReference>
<keyword evidence="1" id="KW-0676">Redox-active center</keyword>
<keyword evidence="2" id="KW-0732">Signal</keyword>
<feature type="signal peptide" evidence="2">
    <location>
        <begin position="1"/>
        <end position="19"/>
    </location>
</feature>
<dbReference type="EMBL" id="JAGUCN010000002">
    <property type="protein sequence ID" value="MBS2210453.1"/>
    <property type="molecule type" value="Genomic_DNA"/>
</dbReference>
<dbReference type="InterPro" id="IPR013766">
    <property type="entry name" value="Thioredoxin_domain"/>
</dbReference>
<name>A0ABS5K7V5_9BACT</name>
<comment type="caution">
    <text evidence="4">The sequence shown here is derived from an EMBL/GenBank/DDBJ whole genome shotgun (WGS) entry which is preliminary data.</text>
</comment>
<dbReference type="SUPFAM" id="SSF52833">
    <property type="entry name" value="Thioredoxin-like"/>
    <property type="match status" value="1"/>
</dbReference>
<dbReference type="InterPro" id="IPR004879">
    <property type="entry name" value="Ssp411-like_TRX"/>
</dbReference>
<evidence type="ECO:0000259" key="3">
    <source>
        <dbReference type="PROSITE" id="PS51352"/>
    </source>
</evidence>
<feature type="chain" id="PRO_5047053863" evidence="2">
    <location>
        <begin position="20"/>
        <end position="142"/>
    </location>
</feature>
<dbReference type="InterPro" id="IPR017937">
    <property type="entry name" value="Thioredoxin_CS"/>
</dbReference>